<dbReference type="EnsemblMetazoa" id="tetur15g00920.1">
    <property type="protein sequence ID" value="tetur15g00920.1"/>
    <property type="gene ID" value="tetur15g00920"/>
</dbReference>
<name>T1KMA4_TETUR</name>
<evidence type="ECO:0000313" key="1">
    <source>
        <dbReference type="EnsemblMetazoa" id="tetur15g00920.1"/>
    </source>
</evidence>
<dbReference type="AlphaFoldDB" id="T1KMA4"/>
<accession>T1KMA4</accession>
<sequence>MGKFEHWLLGITYYILFGEAVAELN</sequence>
<reference evidence="1" key="2">
    <citation type="submission" date="2015-06" db="UniProtKB">
        <authorList>
            <consortium name="EnsemblMetazoa"/>
        </authorList>
    </citation>
    <scope>IDENTIFICATION</scope>
</reference>
<evidence type="ECO:0000313" key="2">
    <source>
        <dbReference type="Proteomes" id="UP000015104"/>
    </source>
</evidence>
<dbReference type="HOGENOM" id="CLU_3419655_0_0_1"/>
<dbReference type="EMBL" id="CAEY01000240">
    <property type="status" value="NOT_ANNOTATED_CDS"/>
    <property type="molecule type" value="Genomic_DNA"/>
</dbReference>
<proteinExistence type="predicted"/>
<reference evidence="2" key="1">
    <citation type="submission" date="2011-08" db="EMBL/GenBank/DDBJ databases">
        <authorList>
            <person name="Rombauts S."/>
        </authorList>
    </citation>
    <scope>NUCLEOTIDE SEQUENCE</scope>
    <source>
        <strain evidence="2">London</strain>
    </source>
</reference>
<protein>
    <submittedName>
        <fullName evidence="1">Uncharacterized protein</fullName>
    </submittedName>
</protein>
<organism evidence="1 2">
    <name type="scientific">Tetranychus urticae</name>
    <name type="common">Two-spotted spider mite</name>
    <dbReference type="NCBI Taxonomy" id="32264"/>
    <lineage>
        <taxon>Eukaryota</taxon>
        <taxon>Metazoa</taxon>
        <taxon>Ecdysozoa</taxon>
        <taxon>Arthropoda</taxon>
        <taxon>Chelicerata</taxon>
        <taxon>Arachnida</taxon>
        <taxon>Acari</taxon>
        <taxon>Acariformes</taxon>
        <taxon>Trombidiformes</taxon>
        <taxon>Prostigmata</taxon>
        <taxon>Eleutherengona</taxon>
        <taxon>Raphignathae</taxon>
        <taxon>Tetranychoidea</taxon>
        <taxon>Tetranychidae</taxon>
        <taxon>Tetranychus</taxon>
    </lineage>
</organism>
<dbReference type="Proteomes" id="UP000015104">
    <property type="component" value="Unassembled WGS sequence"/>
</dbReference>
<keyword evidence="2" id="KW-1185">Reference proteome</keyword>